<feature type="region of interest" description="Disordered" evidence="1">
    <location>
        <begin position="102"/>
        <end position="137"/>
    </location>
</feature>
<feature type="compositionally biased region" description="Basic and acidic residues" evidence="1">
    <location>
        <begin position="123"/>
        <end position="137"/>
    </location>
</feature>
<protein>
    <submittedName>
        <fullName evidence="2">Uncharacterized protein</fullName>
    </submittedName>
</protein>
<reference evidence="2" key="2">
    <citation type="submission" date="2022-10" db="EMBL/GenBank/DDBJ databases">
        <authorList>
            <consortium name="ENA_rothamsted_submissions"/>
            <consortium name="culmorum"/>
            <person name="King R."/>
        </authorList>
    </citation>
    <scope>NUCLEOTIDE SEQUENCE</scope>
</reference>
<gene>
    <name evidence="2" type="ORF">DIATSA_LOCUS2014</name>
</gene>
<sequence length="180" mass="20308">MSPENTNASKFATEYVQKCPCNRNNEEVNQSSGVEDYSECSIDSNNIQKGATFPFKPTPSGNLKVQSNQVVFQSSTVGVLLADPTQAKVKVKFPVAPYDVASESEPQLQYGQREPNTNTQKKNNPDKNVKEKHVSVREDKGKDLATLGYAAVEPIDWMRVQLPKKLDLFQEFYRRIHNHM</sequence>
<reference evidence="2" key="1">
    <citation type="submission" date="2021-12" db="EMBL/GenBank/DDBJ databases">
        <authorList>
            <person name="King R."/>
        </authorList>
    </citation>
    <scope>NUCLEOTIDE SEQUENCE</scope>
</reference>
<dbReference type="AlphaFoldDB" id="A0A9N9QV45"/>
<proteinExistence type="predicted"/>
<accession>A0A9N9QV45</accession>
<dbReference type="EMBL" id="OU893342">
    <property type="protein sequence ID" value="CAG9783878.1"/>
    <property type="molecule type" value="Genomic_DNA"/>
</dbReference>
<evidence type="ECO:0000313" key="3">
    <source>
        <dbReference type="Proteomes" id="UP001153714"/>
    </source>
</evidence>
<evidence type="ECO:0000256" key="1">
    <source>
        <dbReference type="SAM" id="MobiDB-lite"/>
    </source>
</evidence>
<name>A0A9N9QV45_9NEOP</name>
<organism evidence="2 3">
    <name type="scientific">Diatraea saccharalis</name>
    <name type="common">sugarcane borer</name>
    <dbReference type="NCBI Taxonomy" id="40085"/>
    <lineage>
        <taxon>Eukaryota</taxon>
        <taxon>Metazoa</taxon>
        <taxon>Ecdysozoa</taxon>
        <taxon>Arthropoda</taxon>
        <taxon>Hexapoda</taxon>
        <taxon>Insecta</taxon>
        <taxon>Pterygota</taxon>
        <taxon>Neoptera</taxon>
        <taxon>Endopterygota</taxon>
        <taxon>Lepidoptera</taxon>
        <taxon>Glossata</taxon>
        <taxon>Ditrysia</taxon>
        <taxon>Pyraloidea</taxon>
        <taxon>Crambidae</taxon>
        <taxon>Crambinae</taxon>
        <taxon>Diatraea</taxon>
    </lineage>
</organism>
<dbReference type="OrthoDB" id="6350321at2759"/>
<feature type="compositionally biased region" description="Polar residues" evidence="1">
    <location>
        <begin position="104"/>
        <end position="122"/>
    </location>
</feature>
<evidence type="ECO:0000313" key="2">
    <source>
        <dbReference type="EMBL" id="CAG9783878.1"/>
    </source>
</evidence>
<dbReference type="Proteomes" id="UP001153714">
    <property type="component" value="Chromosome 11"/>
</dbReference>
<keyword evidence="3" id="KW-1185">Reference proteome</keyword>